<dbReference type="KEGG" id="tfl:RPIT_01735"/>
<feature type="domain" description="Ketoreductase" evidence="4">
    <location>
        <begin position="4"/>
        <end position="180"/>
    </location>
</feature>
<dbReference type="InterPro" id="IPR036291">
    <property type="entry name" value="NAD(P)-bd_dom_sf"/>
</dbReference>
<dbReference type="InterPro" id="IPR002347">
    <property type="entry name" value="SDR_fam"/>
</dbReference>
<keyword evidence="2" id="KW-0560">Oxidoreductase</keyword>
<dbReference type="PIRSF" id="PIRSF000126">
    <property type="entry name" value="11-beta-HSD1"/>
    <property type="match status" value="1"/>
</dbReference>
<dbReference type="InterPro" id="IPR057326">
    <property type="entry name" value="KR_dom"/>
</dbReference>
<name>A0A1Q2CC63_9ACTN</name>
<dbReference type="EMBL" id="CP019605">
    <property type="protein sequence ID" value="AQP43687.1"/>
    <property type="molecule type" value="Genomic_DNA"/>
</dbReference>
<accession>A0A1Q2CC63</accession>
<organism evidence="5 6">
    <name type="scientific">Tessaracoccus flavus</name>
    <dbReference type="NCBI Taxonomy" id="1610493"/>
    <lineage>
        <taxon>Bacteria</taxon>
        <taxon>Bacillati</taxon>
        <taxon>Actinomycetota</taxon>
        <taxon>Actinomycetes</taxon>
        <taxon>Propionibacteriales</taxon>
        <taxon>Propionibacteriaceae</taxon>
        <taxon>Tessaracoccus</taxon>
    </lineage>
</organism>
<comment type="similarity">
    <text evidence="1 3">Belongs to the short-chain dehydrogenases/reductases (SDR) family.</text>
</comment>
<dbReference type="GO" id="GO:0016491">
    <property type="term" value="F:oxidoreductase activity"/>
    <property type="evidence" value="ECO:0007669"/>
    <property type="project" value="UniProtKB-KW"/>
</dbReference>
<dbReference type="AlphaFoldDB" id="A0A1Q2CC63"/>
<evidence type="ECO:0000256" key="2">
    <source>
        <dbReference type="ARBA" id="ARBA00023002"/>
    </source>
</evidence>
<evidence type="ECO:0000256" key="3">
    <source>
        <dbReference type="RuleBase" id="RU000363"/>
    </source>
</evidence>
<dbReference type="Pfam" id="PF00106">
    <property type="entry name" value="adh_short"/>
    <property type="match status" value="1"/>
</dbReference>
<dbReference type="RefSeq" id="WP_077339964.1">
    <property type="nucleotide sequence ID" value="NZ_CP019605.1"/>
</dbReference>
<proteinExistence type="inferred from homology"/>
<evidence type="ECO:0000259" key="4">
    <source>
        <dbReference type="SMART" id="SM00822"/>
    </source>
</evidence>
<dbReference type="SMART" id="SM00822">
    <property type="entry name" value="PKS_KR"/>
    <property type="match status" value="1"/>
</dbReference>
<dbReference type="Gene3D" id="3.40.50.720">
    <property type="entry name" value="NAD(P)-binding Rossmann-like Domain"/>
    <property type="match status" value="1"/>
</dbReference>
<reference evidence="5 6" key="1">
    <citation type="journal article" date="2016" name="Int. J. Syst. Evol. Microbiol.">
        <title>Tessaracoccus flavus sp. nov., isolated from the drainage system of a lindane-producing factory.</title>
        <authorList>
            <person name="Kumari R."/>
            <person name="Singh P."/>
            <person name="Schumann P."/>
            <person name="Lal R."/>
        </authorList>
    </citation>
    <scope>NUCLEOTIDE SEQUENCE [LARGE SCALE GENOMIC DNA]</scope>
    <source>
        <strain evidence="5 6">RP1T</strain>
    </source>
</reference>
<protein>
    <recommendedName>
        <fullName evidence="4">Ketoreductase domain-containing protein</fullName>
    </recommendedName>
</protein>
<dbReference type="PRINTS" id="PR00080">
    <property type="entry name" value="SDRFAMILY"/>
</dbReference>
<dbReference type="OrthoDB" id="9797538at2"/>
<evidence type="ECO:0000313" key="5">
    <source>
        <dbReference type="EMBL" id="AQP43687.1"/>
    </source>
</evidence>
<evidence type="ECO:0000313" key="6">
    <source>
        <dbReference type="Proteomes" id="UP000188324"/>
    </source>
</evidence>
<sequence>MSKSWAVVTGASSGLGVAYAERMAADGANVVLVARSVDKMEKVAASLRAQHGVDTLVLAVDLTDRAARAELVELLKERDVSHLINNAGFGTINSFHEISEERILSELELNVVALTELSRAAVPGMLSRGRGAIINVSSTAAFQAIPEMAVYAAAKAYVLRFTSALWGELKTTGVRALAVCPGPTETEFFANAGRASAMRRRRTPEQVVDATFDALGRHRPFVVDGTINKVLAFTNRLVPVDLQVAVARHVATH</sequence>
<dbReference type="PANTHER" id="PTHR43086:SF3">
    <property type="entry name" value="NADP-DEPENDENT 3-HYDROXY ACID DEHYDROGENASE YDFG"/>
    <property type="match status" value="1"/>
</dbReference>
<gene>
    <name evidence="5" type="ORF">RPIT_01735</name>
</gene>
<dbReference type="PANTHER" id="PTHR43086">
    <property type="entry name" value="VERY-LONG-CHAIN 3-OXOOACYL-COA REDUCTASE"/>
    <property type="match status" value="1"/>
</dbReference>
<keyword evidence="6" id="KW-1185">Reference proteome</keyword>
<evidence type="ECO:0000256" key="1">
    <source>
        <dbReference type="ARBA" id="ARBA00006484"/>
    </source>
</evidence>
<dbReference type="Proteomes" id="UP000188324">
    <property type="component" value="Chromosome"/>
</dbReference>
<dbReference type="PRINTS" id="PR00081">
    <property type="entry name" value="GDHRDH"/>
</dbReference>
<dbReference type="STRING" id="1610493.RPIT_01735"/>
<dbReference type="SUPFAM" id="SSF51735">
    <property type="entry name" value="NAD(P)-binding Rossmann-fold domains"/>
    <property type="match status" value="1"/>
</dbReference>